<sequence>MSIKQAKSGEQEVHQASQIKRGPTRSQLESKNPSSKRIKRGSIRSKLESKKSIKQSKSGEQEVHQASQIKRGSRIDDIIKVNKVDVVIKANKSSKSSEASSWKARSPSIEVPKGGGHGCRTKVPLSGIRRDKALSLIVPIEKTYDSCHLQESLDQTN</sequence>
<evidence type="ECO:0000313" key="2">
    <source>
        <dbReference type="EMBL" id="KAK9182934.1"/>
    </source>
</evidence>
<organism evidence="2 3">
    <name type="scientific">Citrus x changshan-huyou</name>
    <dbReference type="NCBI Taxonomy" id="2935761"/>
    <lineage>
        <taxon>Eukaryota</taxon>
        <taxon>Viridiplantae</taxon>
        <taxon>Streptophyta</taxon>
        <taxon>Embryophyta</taxon>
        <taxon>Tracheophyta</taxon>
        <taxon>Spermatophyta</taxon>
        <taxon>Magnoliopsida</taxon>
        <taxon>eudicotyledons</taxon>
        <taxon>Gunneridae</taxon>
        <taxon>Pentapetalae</taxon>
        <taxon>rosids</taxon>
        <taxon>malvids</taxon>
        <taxon>Sapindales</taxon>
        <taxon>Rutaceae</taxon>
        <taxon>Aurantioideae</taxon>
        <taxon>Citrus</taxon>
    </lineage>
</organism>
<name>A0AAP0LR00_9ROSI</name>
<dbReference type="EMBL" id="JBCGBO010000024">
    <property type="protein sequence ID" value="KAK9182934.1"/>
    <property type="molecule type" value="Genomic_DNA"/>
</dbReference>
<dbReference type="AlphaFoldDB" id="A0AAP0LR00"/>
<feature type="compositionally biased region" description="Basic and acidic residues" evidence="1">
    <location>
        <begin position="45"/>
        <end position="63"/>
    </location>
</feature>
<feature type="region of interest" description="Disordered" evidence="1">
    <location>
        <begin position="91"/>
        <end position="123"/>
    </location>
</feature>
<feature type="region of interest" description="Disordered" evidence="1">
    <location>
        <begin position="1"/>
        <end position="74"/>
    </location>
</feature>
<accession>A0AAP0LR00</accession>
<feature type="compositionally biased region" description="Low complexity" evidence="1">
    <location>
        <begin position="91"/>
        <end position="108"/>
    </location>
</feature>
<evidence type="ECO:0000313" key="3">
    <source>
        <dbReference type="Proteomes" id="UP001428341"/>
    </source>
</evidence>
<protein>
    <submittedName>
        <fullName evidence="2">Uncharacterized protein</fullName>
    </submittedName>
</protein>
<reference evidence="2 3" key="1">
    <citation type="submission" date="2024-05" db="EMBL/GenBank/DDBJ databases">
        <title>Haplotype-resolved chromosome-level genome assembly of Huyou (Citrus changshanensis).</title>
        <authorList>
            <person name="Miao C."/>
            <person name="Chen W."/>
            <person name="Wu Y."/>
            <person name="Wang L."/>
            <person name="Zhao S."/>
            <person name="Grierson D."/>
            <person name="Xu C."/>
            <person name="Chen K."/>
        </authorList>
    </citation>
    <scope>NUCLEOTIDE SEQUENCE [LARGE SCALE GENOMIC DNA]</scope>
    <source>
        <strain evidence="2">01-14</strain>
        <tissue evidence="2">Leaf</tissue>
    </source>
</reference>
<evidence type="ECO:0000256" key="1">
    <source>
        <dbReference type="SAM" id="MobiDB-lite"/>
    </source>
</evidence>
<comment type="caution">
    <text evidence="2">The sequence shown here is derived from an EMBL/GenBank/DDBJ whole genome shotgun (WGS) entry which is preliminary data.</text>
</comment>
<feature type="compositionally biased region" description="Polar residues" evidence="1">
    <location>
        <begin position="14"/>
        <end position="33"/>
    </location>
</feature>
<keyword evidence="3" id="KW-1185">Reference proteome</keyword>
<gene>
    <name evidence="2" type="ORF">WN944_026082</name>
</gene>
<feature type="compositionally biased region" description="Basic residues" evidence="1">
    <location>
        <begin position="34"/>
        <end position="43"/>
    </location>
</feature>
<proteinExistence type="predicted"/>
<dbReference type="Proteomes" id="UP001428341">
    <property type="component" value="Unassembled WGS sequence"/>
</dbReference>